<accession>A0A8S9NIM3</accession>
<evidence type="ECO:0000313" key="2">
    <source>
        <dbReference type="Proteomes" id="UP000712600"/>
    </source>
</evidence>
<dbReference type="Proteomes" id="UP000712600">
    <property type="component" value="Unassembled WGS sequence"/>
</dbReference>
<reference evidence="1" key="1">
    <citation type="submission" date="2019-12" db="EMBL/GenBank/DDBJ databases">
        <title>Genome sequencing and annotation of Brassica cretica.</title>
        <authorList>
            <person name="Studholme D.J."/>
            <person name="Sarris P."/>
        </authorList>
    </citation>
    <scope>NUCLEOTIDE SEQUENCE</scope>
    <source>
        <strain evidence="1">PFS-109/04</strain>
        <tissue evidence="1">Leaf</tissue>
    </source>
</reference>
<name>A0A8S9NIM3_BRACR</name>
<sequence>MQNSICTNVISFKGGATVDRAKPRNDPFVIELTIRDIDIARGNQTSSSSTVGKSKVLDEFDSWAGLDREASGATVPDPIRSGVLSGRLISDDFIVISVTVLRSYPVLGCTSSGIVLALALLSTKHFLHSFNAGRLDY</sequence>
<evidence type="ECO:0000313" key="1">
    <source>
        <dbReference type="EMBL" id="KAF3502266.1"/>
    </source>
</evidence>
<organism evidence="1 2">
    <name type="scientific">Brassica cretica</name>
    <name type="common">Mustard</name>
    <dbReference type="NCBI Taxonomy" id="69181"/>
    <lineage>
        <taxon>Eukaryota</taxon>
        <taxon>Viridiplantae</taxon>
        <taxon>Streptophyta</taxon>
        <taxon>Embryophyta</taxon>
        <taxon>Tracheophyta</taxon>
        <taxon>Spermatophyta</taxon>
        <taxon>Magnoliopsida</taxon>
        <taxon>eudicotyledons</taxon>
        <taxon>Gunneridae</taxon>
        <taxon>Pentapetalae</taxon>
        <taxon>rosids</taxon>
        <taxon>malvids</taxon>
        <taxon>Brassicales</taxon>
        <taxon>Brassicaceae</taxon>
        <taxon>Brassiceae</taxon>
        <taxon>Brassica</taxon>
    </lineage>
</organism>
<proteinExistence type="predicted"/>
<gene>
    <name evidence="1" type="ORF">F2Q69_00044181</name>
</gene>
<dbReference type="EMBL" id="QGKX02001621">
    <property type="protein sequence ID" value="KAF3502266.1"/>
    <property type="molecule type" value="Genomic_DNA"/>
</dbReference>
<dbReference type="AlphaFoldDB" id="A0A8S9NIM3"/>
<comment type="caution">
    <text evidence="1">The sequence shown here is derived from an EMBL/GenBank/DDBJ whole genome shotgun (WGS) entry which is preliminary data.</text>
</comment>
<protein>
    <submittedName>
        <fullName evidence="1">Uncharacterized protein</fullName>
    </submittedName>
</protein>